<dbReference type="Pfam" id="PF02623">
    <property type="entry name" value="FliW"/>
    <property type="match status" value="1"/>
</dbReference>
<evidence type="ECO:0000256" key="3">
    <source>
        <dbReference type="ARBA" id="ARBA00022845"/>
    </source>
</evidence>
<dbReference type="OrthoDB" id="9801235at2"/>
<comment type="function">
    <text evidence="4">Acts as an anti-CsrA protein, binds CsrA and prevents it from repressing translation of its target genes, one of which is flagellin. Binds to flagellin and participates in the assembly of the flagellum.</text>
</comment>
<protein>
    <recommendedName>
        <fullName evidence="4">Flagellar assembly factor FliW</fullName>
    </recommendedName>
</protein>
<dbReference type="GO" id="GO:0005737">
    <property type="term" value="C:cytoplasm"/>
    <property type="evidence" value="ECO:0007669"/>
    <property type="project" value="UniProtKB-SubCell"/>
</dbReference>
<keyword evidence="2 4" id="KW-1005">Bacterial flagellum biogenesis</keyword>
<name>A0A5Q4VF31_9BACT</name>
<evidence type="ECO:0000256" key="2">
    <source>
        <dbReference type="ARBA" id="ARBA00022795"/>
    </source>
</evidence>
<dbReference type="PANTHER" id="PTHR39190:SF1">
    <property type="entry name" value="FLAGELLAR ASSEMBLY FACTOR FLIW"/>
    <property type="match status" value="1"/>
</dbReference>
<dbReference type="GO" id="GO:0044780">
    <property type="term" value="P:bacterial-type flagellum assembly"/>
    <property type="evidence" value="ECO:0007669"/>
    <property type="project" value="UniProtKB-UniRule"/>
</dbReference>
<keyword evidence="3 4" id="KW-0810">Translation regulation</keyword>
<keyword evidence="1 4" id="KW-0963">Cytoplasm</keyword>
<dbReference type="SUPFAM" id="SSF141457">
    <property type="entry name" value="BH3618-like"/>
    <property type="match status" value="1"/>
</dbReference>
<comment type="similarity">
    <text evidence="4">Belongs to the FliW family.</text>
</comment>
<dbReference type="HAMAP" id="MF_01185">
    <property type="entry name" value="FliW"/>
    <property type="match status" value="1"/>
</dbReference>
<gene>
    <name evidence="4" type="primary">fliW</name>
    <name evidence="5" type="ORF">FIM25_01670</name>
</gene>
<dbReference type="EMBL" id="VDMB01000001">
    <property type="protein sequence ID" value="TYT76284.1"/>
    <property type="molecule type" value="Genomic_DNA"/>
</dbReference>
<keyword evidence="4" id="KW-0143">Chaperone</keyword>
<evidence type="ECO:0000313" key="5">
    <source>
        <dbReference type="EMBL" id="TYT76284.1"/>
    </source>
</evidence>
<evidence type="ECO:0000313" key="6">
    <source>
        <dbReference type="Proteomes" id="UP000321899"/>
    </source>
</evidence>
<keyword evidence="6" id="KW-1185">Reference proteome</keyword>
<dbReference type="GO" id="GO:0006417">
    <property type="term" value="P:regulation of translation"/>
    <property type="evidence" value="ECO:0007669"/>
    <property type="project" value="UniProtKB-KW"/>
</dbReference>
<dbReference type="AlphaFoldDB" id="A0A5Q4VF31"/>
<evidence type="ECO:0000256" key="1">
    <source>
        <dbReference type="ARBA" id="ARBA00022490"/>
    </source>
</evidence>
<reference evidence="5 6" key="1">
    <citation type="submission" date="2019-06" db="EMBL/GenBank/DDBJ databases">
        <title>Desulfobotulus mexicanus sp. nov., a novel sulfate-reducing bacterium isolated from the sediment of an alkaline crater lake in Mexico.</title>
        <authorList>
            <person name="Hirschler-Rea A."/>
        </authorList>
    </citation>
    <scope>NUCLEOTIDE SEQUENCE [LARGE SCALE GENOMIC DNA]</scope>
    <source>
        <strain evidence="5 6">PAR22N</strain>
    </source>
</reference>
<evidence type="ECO:0000256" key="4">
    <source>
        <dbReference type="HAMAP-Rule" id="MF_01185"/>
    </source>
</evidence>
<dbReference type="InterPro" id="IPR024046">
    <property type="entry name" value="Flagellar_assmbl_FliW_dom_sf"/>
</dbReference>
<accession>A0A5Q4VF31</accession>
<dbReference type="Proteomes" id="UP000321899">
    <property type="component" value="Unassembled WGS sequence"/>
</dbReference>
<sequence>MYGCGPWMRPCVSGKSVWRKAETITLDPEEAMQIETAKFGVIEVEEEKILYLPYGLAGFPGEERFVILDKEDTRPFCWLQCVDVPDIALMLMDPCLFKPDYSVDLAPVREEMGWTGEPENDLLLYVVVRMYSEEAANPEKEAALRLVANLASPLLVNAEKRQAVQIVMYDTHYSYEHPVV</sequence>
<proteinExistence type="inferred from homology"/>
<organism evidence="5 6">
    <name type="scientific">Desulfobotulus mexicanus</name>
    <dbReference type="NCBI Taxonomy" id="2586642"/>
    <lineage>
        <taxon>Bacteria</taxon>
        <taxon>Pseudomonadati</taxon>
        <taxon>Thermodesulfobacteriota</taxon>
        <taxon>Desulfobacteria</taxon>
        <taxon>Desulfobacterales</taxon>
        <taxon>Desulfobacteraceae</taxon>
        <taxon>Desulfobotulus</taxon>
    </lineage>
</organism>
<dbReference type="InterPro" id="IPR003775">
    <property type="entry name" value="Flagellar_assembly_factor_FliW"/>
</dbReference>
<comment type="subcellular location">
    <subcellularLocation>
        <location evidence="4">Cytoplasm</location>
    </subcellularLocation>
</comment>
<dbReference type="Gene3D" id="2.30.290.10">
    <property type="entry name" value="BH3618-like"/>
    <property type="match status" value="1"/>
</dbReference>
<dbReference type="PANTHER" id="PTHR39190">
    <property type="entry name" value="FLAGELLAR ASSEMBLY FACTOR FLIW"/>
    <property type="match status" value="1"/>
</dbReference>
<comment type="subunit">
    <text evidence="4">Interacts with translational regulator CsrA and flagellin(s).</text>
</comment>
<comment type="caution">
    <text evidence="5">The sequence shown here is derived from an EMBL/GenBank/DDBJ whole genome shotgun (WGS) entry which is preliminary data.</text>
</comment>